<evidence type="ECO:0000256" key="1">
    <source>
        <dbReference type="SAM" id="MobiDB-lite"/>
    </source>
</evidence>
<evidence type="ECO:0008006" key="6">
    <source>
        <dbReference type="Google" id="ProtNLM"/>
    </source>
</evidence>
<feature type="chain" id="PRO_5041912661" description="Mid2 domain-containing protein" evidence="3">
    <location>
        <begin position="27"/>
        <end position="500"/>
    </location>
</feature>
<proteinExistence type="predicted"/>
<evidence type="ECO:0000313" key="5">
    <source>
        <dbReference type="Proteomes" id="UP001213623"/>
    </source>
</evidence>
<accession>A0AAF0EPJ3</accession>
<organism evidence="4 5">
    <name type="scientific">Malassezia nana</name>
    <dbReference type="NCBI Taxonomy" id="180528"/>
    <lineage>
        <taxon>Eukaryota</taxon>
        <taxon>Fungi</taxon>
        <taxon>Dikarya</taxon>
        <taxon>Basidiomycota</taxon>
        <taxon>Ustilaginomycotina</taxon>
        <taxon>Malasseziomycetes</taxon>
        <taxon>Malasseziales</taxon>
        <taxon>Malasseziaceae</taxon>
        <taxon>Malassezia</taxon>
    </lineage>
</organism>
<sequence>MRSTLSLLAVLGCAVTPGLQSTRAEAQHTLDGQDSLHRVHHGVDLMRLRRAHPHIHHIHPHFERRHEWRTPQWDLLNQGIAVALSSLNGGEFTTLPVTASAPGSHSSKPLNGGEFTTLPVTESAPSATHKKNRPTSTSVPYAGGANSQRESTFRSTSTSVPYAGGANSQRESTFPSTKTSHKTSAKATHSSKSSQRGKAGGAGPSSDGSATRTSTPSTTTTSTPSTSSTSTSTPSSTSTSSPSETSTSNADGSGATSTSNDGSSDATSTSSDETSTPTATDSTPTSSDGTSDGAASSSSTPATSTTSDDSQASVDPSQNLSDGKDKDSTDHTGLIAGVSTAGGVVVVALLLFVLYKLYKRHQASERKDNIIWPDVSHEASYDPAPVTVSSDRGFAPSSDAQDPFQDPVLPPSSDPYHDTSMVQPSDPTADVYSTVPDALVPAPASHHHAYPVLHPEAAPPTSPQSEQHYVVGHTYPQVLDMYQPSTRELYHGEPPLSLRP</sequence>
<feature type="compositionally biased region" description="Low complexity" evidence="1">
    <location>
        <begin position="204"/>
        <end position="313"/>
    </location>
</feature>
<dbReference type="Proteomes" id="UP001213623">
    <property type="component" value="Chromosome 7"/>
</dbReference>
<feature type="signal peptide" evidence="3">
    <location>
        <begin position="1"/>
        <end position="26"/>
    </location>
</feature>
<protein>
    <recommendedName>
        <fullName evidence="6">Mid2 domain-containing protein</fullName>
    </recommendedName>
</protein>
<evidence type="ECO:0000256" key="3">
    <source>
        <dbReference type="SAM" id="SignalP"/>
    </source>
</evidence>
<feature type="region of interest" description="Disordered" evidence="1">
    <location>
        <begin position="98"/>
        <end position="328"/>
    </location>
</feature>
<dbReference type="AlphaFoldDB" id="A0AAF0EPJ3"/>
<name>A0AAF0EPJ3_9BASI</name>
<evidence type="ECO:0000313" key="4">
    <source>
        <dbReference type="EMBL" id="WFD28559.1"/>
    </source>
</evidence>
<feature type="compositionally biased region" description="Polar residues" evidence="1">
    <location>
        <begin position="98"/>
        <end position="109"/>
    </location>
</feature>
<keyword evidence="2" id="KW-1133">Transmembrane helix</keyword>
<feature type="transmembrane region" description="Helical" evidence="2">
    <location>
        <begin position="334"/>
        <end position="358"/>
    </location>
</feature>
<keyword evidence="2" id="KW-0472">Membrane</keyword>
<feature type="region of interest" description="Disordered" evidence="1">
    <location>
        <begin position="381"/>
        <end position="433"/>
    </location>
</feature>
<keyword evidence="3" id="KW-0732">Signal</keyword>
<evidence type="ECO:0000256" key="2">
    <source>
        <dbReference type="SAM" id="Phobius"/>
    </source>
</evidence>
<keyword evidence="5" id="KW-1185">Reference proteome</keyword>
<feature type="compositionally biased region" description="Low complexity" evidence="1">
    <location>
        <begin position="185"/>
        <end position="194"/>
    </location>
</feature>
<dbReference type="EMBL" id="CP119898">
    <property type="protein sequence ID" value="WFD28559.1"/>
    <property type="molecule type" value="Genomic_DNA"/>
</dbReference>
<feature type="compositionally biased region" description="Polar residues" evidence="1">
    <location>
        <begin position="134"/>
        <end position="175"/>
    </location>
</feature>
<gene>
    <name evidence="4" type="ORF">MNAN1_003572</name>
</gene>
<reference evidence="4" key="1">
    <citation type="submission" date="2023-03" db="EMBL/GenBank/DDBJ databases">
        <title>Mating type loci evolution in Malassezia.</title>
        <authorList>
            <person name="Coelho M.A."/>
        </authorList>
    </citation>
    <scope>NUCLEOTIDE SEQUENCE</scope>
    <source>
        <strain evidence="4">CBS 9557</strain>
    </source>
</reference>
<keyword evidence="2" id="KW-0812">Transmembrane</keyword>